<keyword evidence="1" id="KW-0812">Transmembrane</keyword>
<evidence type="ECO:0000313" key="2">
    <source>
        <dbReference type="EMBL" id="HFK20127.1"/>
    </source>
</evidence>
<reference evidence="2" key="1">
    <citation type="journal article" date="2020" name="mSystems">
        <title>Genome- and Community-Level Interaction Insights into Carbon Utilization and Element Cycling Functions of Hydrothermarchaeota in Hydrothermal Sediment.</title>
        <authorList>
            <person name="Zhou Z."/>
            <person name="Liu Y."/>
            <person name="Xu W."/>
            <person name="Pan J."/>
            <person name="Luo Z.H."/>
            <person name="Li M."/>
        </authorList>
    </citation>
    <scope>NUCLEOTIDE SEQUENCE [LARGE SCALE GENOMIC DNA]</scope>
    <source>
        <strain evidence="2">SpSt-468</strain>
    </source>
</reference>
<comment type="caution">
    <text evidence="2">The sequence shown here is derived from an EMBL/GenBank/DDBJ whole genome shotgun (WGS) entry which is preliminary data.</text>
</comment>
<proteinExistence type="predicted"/>
<feature type="transmembrane region" description="Helical" evidence="1">
    <location>
        <begin position="181"/>
        <end position="201"/>
    </location>
</feature>
<gene>
    <name evidence="2" type="ORF">ENS19_02495</name>
</gene>
<name>A0A7C3FA03_9CREN</name>
<dbReference type="Pfam" id="PF07758">
    <property type="entry name" value="DUF1614"/>
    <property type="match status" value="1"/>
</dbReference>
<feature type="transmembrane region" description="Helical" evidence="1">
    <location>
        <begin position="104"/>
        <end position="124"/>
    </location>
</feature>
<keyword evidence="1" id="KW-0472">Membrane</keyword>
<accession>A0A7C3FA03</accession>
<dbReference type="EMBL" id="DSTX01000002">
    <property type="protein sequence ID" value="HFK20127.1"/>
    <property type="molecule type" value="Genomic_DNA"/>
</dbReference>
<feature type="transmembrane region" description="Helical" evidence="1">
    <location>
        <begin position="154"/>
        <end position="174"/>
    </location>
</feature>
<feature type="transmembrane region" description="Helical" evidence="1">
    <location>
        <begin position="45"/>
        <end position="65"/>
    </location>
</feature>
<sequence length="234" mass="24771">MVTPMSYRNFALPTFGALLVLFFFMLVIFLPFMIIGLIGRALSNFGLSWGSFIIFLFVSLIGSTINLPVWRSKVASAVQTVEYVYFFGMRYPVPTTRTRFMESVISINFGGAIMPVLLSVYLLLMNPQAAVPSLAAIPIVSAILYFAAKPVKGVGIVTPLFIPPIVAAIVGIILGGSHSPVVAYVAGTIGCIVGADLLHLGSLDDMGAVNLSIGGAGTFDGIFLTGLLAALLAF</sequence>
<protein>
    <submittedName>
        <fullName evidence="2">DUF1614 domain-containing protein</fullName>
    </submittedName>
</protein>
<feature type="transmembrane region" description="Helical" evidence="1">
    <location>
        <begin position="131"/>
        <end position="148"/>
    </location>
</feature>
<feature type="transmembrane region" description="Helical" evidence="1">
    <location>
        <begin position="15"/>
        <end position="38"/>
    </location>
</feature>
<keyword evidence="1" id="KW-1133">Transmembrane helix</keyword>
<dbReference type="AlphaFoldDB" id="A0A7C3FA03"/>
<organism evidence="2">
    <name type="scientific">Candidatus Methanomethylicus mesodigestus</name>
    <dbReference type="NCBI Taxonomy" id="1867258"/>
    <lineage>
        <taxon>Archaea</taxon>
        <taxon>Thermoproteota</taxon>
        <taxon>Methanosuratincolia</taxon>
        <taxon>Candidatus Methanomethylicales</taxon>
        <taxon>Candidatus Methanomethylicaceae</taxon>
        <taxon>Candidatus Methanomethylicus</taxon>
    </lineage>
</organism>
<feature type="transmembrane region" description="Helical" evidence="1">
    <location>
        <begin position="213"/>
        <end position="233"/>
    </location>
</feature>
<evidence type="ECO:0000256" key="1">
    <source>
        <dbReference type="SAM" id="Phobius"/>
    </source>
</evidence>
<dbReference type="InterPro" id="IPR011672">
    <property type="entry name" value="DUF1614"/>
</dbReference>